<keyword evidence="3" id="KW-1185">Reference proteome</keyword>
<dbReference type="InterPro" id="IPR038071">
    <property type="entry name" value="UROD/MetE-like_sf"/>
</dbReference>
<dbReference type="RefSeq" id="WP_094765499.1">
    <property type="nucleotide sequence ID" value="NZ_FUKQ01000047.1"/>
</dbReference>
<dbReference type="GO" id="GO:0003871">
    <property type="term" value="F:5-methyltetrahydropteroyltriglutamate-homocysteine S-methyltransferase activity"/>
    <property type="evidence" value="ECO:0007669"/>
    <property type="project" value="InterPro"/>
</dbReference>
<proteinExistence type="predicted"/>
<keyword evidence="2" id="KW-0808">Transferase</keyword>
<dbReference type="PANTHER" id="PTHR43844">
    <property type="entry name" value="METHIONINE SYNTHASE"/>
    <property type="match status" value="1"/>
</dbReference>
<dbReference type="Proteomes" id="UP000188342">
    <property type="component" value="Unassembled WGS sequence"/>
</dbReference>
<dbReference type="Gene3D" id="3.20.20.210">
    <property type="match status" value="1"/>
</dbReference>
<accession>A0A1R4KAR1</accession>
<sequence length="397" mass="43626">MKQSTERILTTHVGSLPRTESLLAANQKRDSDPEAFAAELTRAVDDVVARQREVGIDVVNDGEYGHATTKSQDFGSWWTYSFDRTSGLELNPENVWDTRIAKSTPGQIVLTGMNDRRDRQLFRAVYDDAAAVHPTTRQRPQAVAPLGYIGQEAVAADTGNLTAAMAAHGADEGFICAIAPGAASRIGSAVHADDEAYMDDWAQVLHQEYKAITDAGLIVQIDDPSIAENFDQIDPEPSVADYLAFTQKRVDALNKALEGIPAEQVRFHLCWGSWNGPHTTDFPMSELVELMLTINAQAYTFEAAGSRHEHEWEVWKDVELPDGKLILPGVVTHHTNIVEHPRLVAQRIERFADAVGREKVIASTDCGLGGRIHPDIAWAKLGTLVEGAQLASEWLWG</sequence>
<dbReference type="EMBL" id="FUKQ01000047">
    <property type="protein sequence ID" value="SJN41328.1"/>
    <property type="molecule type" value="Genomic_DNA"/>
</dbReference>
<protein>
    <submittedName>
        <fullName evidence="2">Putative epoxyalkane:coenzyme M transferase</fullName>
    </submittedName>
</protein>
<dbReference type="OrthoDB" id="244285at2"/>
<dbReference type="GO" id="GO:0009086">
    <property type="term" value="P:methionine biosynthetic process"/>
    <property type="evidence" value="ECO:0007669"/>
    <property type="project" value="InterPro"/>
</dbReference>
<dbReference type="PANTHER" id="PTHR43844:SF2">
    <property type="entry name" value="SYNTHASE, VITAMIN-B12 INDEPENDENT, PUTATIVE (AFU_ORTHOLOGUE AFUA_3G12060)-RELATED"/>
    <property type="match status" value="1"/>
</dbReference>
<dbReference type="CDD" id="cd03311">
    <property type="entry name" value="CIMS_C_terminal_like"/>
    <property type="match status" value="1"/>
</dbReference>
<evidence type="ECO:0000313" key="2">
    <source>
        <dbReference type="EMBL" id="SJN41328.1"/>
    </source>
</evidence>
<gene>
    <name evidence="2" type="ORF">FM114_12660</name>
</gene>
<dbReference type="Pfam" id="PF01717">
    <property type="entry name" value="Meth_synt_2"/>
    <property type="match status" value="1"/>
</dbReference>
<dbReference type="STRING" id="1255658.FM114_12660"/>
<evidence type="ECO:0000259" key="1">
    <source>
        <dbReference type="Pfam" id="PF01717"/>
    </source>
</evidence>
<dbReference type="InterPro" id="IPR002629">
    <property type="entry name" value="Met_Synth_C/arc"/>
</dbReference>
<reference evidence="2 3" key="1">
    <citation type="submission" date="2017-02" db="EMBL/GenBank/DDBJ databases">
        <authorList>
            <person name="Peterson S.W."/>
        </authorList>
    </citation>
    <scope>NUCLEOTIDE SEQUENCE [LARGE SCALE GENOMIC DNA]</scope>
    <source>
        <strain evidence="2 3">LSP_Lj1</strain>
    </source>
</reference>
<feature type="domain" description="Cobalamin-independent methionine synthase MetE C-terminal/archaeal" evidence="1">
    <location>
        <begin position="193"/>
        <end position="388"/>
    </location>
</feature>
<name>A0A1R4KAR1_9ACTN</name>
<dbReference type="SUPFAM" id="SSF51726">
    <property type="entry name" value="UROD/MetE-like"/>
    <property type="match status" value="1"/>
</dbReference>
<organism evidence="2 3">
    <name type="scientific">Luteococcus japonicus LSP_Lj1</name>
    <dbReference type="NCBI Taxonomy" id="1255658"/>
    <lineage>
        <taxon>Bacteria</taxon>
        <taxon>Bacillati</taxon>
        <taxon>Actinomycetota</taxon>
        <taxon>Actinomycetes</taxon>
        <taxon>Propionibacteriales</taxon>
        <taxon>Propionibacteriaceae</taxon>
        <taxon>Luteococcus</taxon>
    </lineage>
</organism>
<evidence type="ECO:0000313" key="3">
    <source>
        <dbReference type="Proteomes" id="UP000188342"/>
    </source>
</evidence>
<dbReference type="AlphaFoldDB" id="A0A1R4KAR1"/>
<dbReference type="GO" id="GO:0008270">
    <property type="term" value="F:zinc ion binding"/>
    <property type="evidence" value="ECO:0007669"/>
    <property type="project" value="InterPro"/>
</dbReference>